<accession>A0ABV9Q5E7</accession>
<reference evidence="2" key="1">
    <citation type="journal article" date="2019" name="Int. J. Syst. Evol. Microbiol.">
        <title>The Global Catalogue of Microorganisms (GCM) 10K type strain sequencing project: providing services to taxonomists for standard genome sequencing and annotation.</title>
        <authorList>
            <consortium name="The Broad Institute Genomics Platform"/>
            <consortium name="The Broad Institute Genome Sequencing Center for Infectious Disease"/>
            <person name="Wu L."/>
            <person name="Ma J."/>
        </authorList>
    </citation>
    <scope>NUCLEOTIDE SEQUENCE [LARGE SCALE GENOMIC DNA]</scope>
    <source>
        <strain evidence="2">WYCCWR 12678</strain>
    </source>
</reference>
<dbReference type="RefSeq" id="WP_380026644.1">
    <property type="nucleotide sequence ID" value="NZ_JBHSHC010000112.1"/>
</dbReference>
<name>A0ABV9Q5E7_9BACL</name>
<organism evidence="1 2">
    <name type="scientific">Effusibacillus consociatus</name>
    <dbReference type="NCBI Taxonomy" id="1117041"/>
    <lineage>
        <taxon>Bacteria</taxon>
        <taxon>Bacillati</taxon>
        <taxon>Bacillota</taxon>
        <taxon>Bacilli</taxon>
        <taxon>Bacillales</taxon>
        <taxon>Alicyclobacillaceae</taxon>
        <taxon>Effusibacillus</taxon>
    </lineage>
</organism>
<evidence type="ECO:0000313" key="1">
    <source>
        <dbReference type="EMBL" id="MFC4768697.1"/>
    </source>
</evidence>
<proteinExistence type="predicted"/>
<dbReference type="EMBL" id="JBHSHC010000112">
    <property type="protein sequence ID" value="MFC4768697.1"/>
    <property type="molecule type" value="Genomic_DNA"/>
</dbReference>
<keyword evidence="2" id="KW-1185">Reference proteome</keyword>
<gene>
    <name evidence="1" type="ORF">ACFO8Q_15235</name>
</gene>
<comment type="caution">
    <text evidence="1">The sequence shown here is derived from an EMBL/GenBank/DDBJ whole genome shotgun (WGS) entry which is preliminary data.</text>
</comment>
<protein>
    <submittedName>
        <fullName evidence="1">Uncharacterized protein</fullName>
    </submittedName>
</protein>
<sequence>MSEQKIPKTLEGRKDLKALTINLFGGLMKSIQNGTESLPAHPDHSAIIVTNFGIITADVEHIDTEELGTPVGADQMKLNTINMLVKFRDEALKEWENEIGPENARLTNDTSIVLLKNATLRPFANPEARFDFDQLALFADQIVGFTGGESSE</sequence>
<evidence type="ECO:0000313" key="2">
    <source>
        <dbReference type="Proteomes" id="UP001596002"/>
    </source>
</evidence>
<dbReference type="Proteomes" id="UP001596002">
    <property type="component" value="Unassembled WGS sequence"/>
</dbReference>